<proteinExistence type="predicted"/>
<name>A0ACC1KLA5_9FUNG</name>
<evidence type="ECO:0000313" key="2">
    <source>
        <dbReference type="Proteomes" id="UP001140087"/>
    </source>
</evidence>
<sequence length="403" mass="42095">MILGGGLHHHDLHGVAADDGRADDGRPEVTTRLVGSVAIAHDRSLRADFANTAALEALVAKICQDSRIQAVAADVVPCLVFAMQERLRSFMELVSAAAYHRTRTQTLPPPPLDPNTRLPLYKITPHLDVKKQLLVIERVDQLREQARQQRLTDREQRNEMDRLQPSTSNGSGGEDGAARKGDDQPQASAPPAADSAAAAGGSADAAAAARDGEAARHAGEQTAAGSGDRSDQLRSASSAGAAKRPRKKDEESSAYSSKNMPEEMQSKISNMTALRAAGGVRKAWMNSSTPSWLRGAPTDGGRGAPPTPATADAAPWSGVASPGAHGGAEPAADPAAADEAAGSAPRAQASLLAHRPATLAAPLLVTVRDCLFSLERERVGSVRVGRGGGGRVLIQAFSRFGHE</sequence>
<reference evidence="1" key="1">
    <citation type="submission" date="2022-07" db="EMBL/GenBank/DDBJ databases">
        <title>Phylogenomic reconstructions and comparative analyses of Kickxellomycotina fungi.</title>
        <authorList>
            <person name="Reynolds N.K."/>
            <person name="Stajich J.E."/>
            <person name="Barry K."/>
            <person name="Grigoriev I.V."/>
            <person name="Crous P."/>
            <person name="Smith M.E."/>
        </authorList>
    </citation>
    <scope>NUCLEOTIDE SEQUENCE</scope>
    <source>
        <strain evidence="1">BCRC 34780</strain>
    </source>
</reference>
<dbReference type="EMBL" id="JANBUN010003270">
    <property type="protein sequence ID" value="KAJ2791629.1"/>
    <property type="molecule type" value="Genomic_DNA"/>
</dbReference>
<dbReference type="Proteomes" id="UP001140087">
    <property type="component" value="Unassembled WGS sequence"/>
</dbReference>
<evidence type="ECO:0000313" key="1">
    <source>
        <dbReference type="EMBL" id="KAJ2791629.1"/>
    </source>
</evidence>
<gene>
    <name evidence="1" type="ORF">H4R21_006291</name>
</gene>
<accession>A0ACC1KLA5</accession>
<comment type="caution">
    <text evidence="1">The sequence shown here is derived from an EMBL/GenBank/DDBJ whole genome shotgun (WGS) entry which is preliminary data.</text>
</comment>
<organism evidence="1 2">
    <name type="scientific">Coemansia helicoidea</name>
    <dbReference type="NCBI Taxonomy" id="1286919"/>
    <lineage>
        <taxon>Eukaryota</taxon>
        <taxon>Fungi</taxon>
        <taxon>Fungi incertae sedis</taxon>
        <taxon>Zoopagomycota</taxon>
        <taxon>Kickxellomycotina</taxon>
        <taxon>Kickxellomycetes</taxon>
        <taxon>Kickxellales</taxon>
        <taxon>Kickxellaceae</taxon>
        <taxon>Coemansia</taxon>
    </lineage>
</organism>
<protein>
    <submittedName>
        <fullName evidence="1">Uncharacterized protein</fullName>
    </submittedName>
</protein>
<keyword evidence="2" id="KW-1185">Reference proteome</keyword>